<accession>A0A9D9IX76</accession>
<comment type="caution">
    <text evidence="1">The sequence shown here is derived from an EMBL/GenBank/DDBJ whole genome shotgun (WGS) entry which is preliminary data.</text>
</comment>
<dbReference type="EMBL" id="JADILW010000021">
    <property type="protein sequence ID" value="MBO8479770.1"/>
    <property type="molecule type" value="Genomic_DNA"/>
</dbReference>
<proteinExistence type="predicted"/>
<sequence length="48" mass="5318">MEIVILLLVFGLPILSVILDKNKKKGVPKVKSRPIVWPADKPAAQKKP</sequence>
<dbReference type="Proteomes" id="UP000823769">
    <property type="component" value="Unassembled WGS sequence"/>
</dbReference>
<feature type="non-terminal residue" evidence="1">
    <location>
        <position position="48"/>
    </location>
</feature>
<name>A0A9D9IX76_9BACT</name>
<dbReference type="AlphaFoldDB" id="A0A9D9IX76"/>
<organism evidence="1 2">
    <name type="scientific">Candidatus Cryptobacteroides avistercoris</name>
    <dbReference type="NCBI Taxonomy" id="2840758"/>
    <lineage>
        <taxon>Bacteria</taxon>
        <taxon>Pseudomonadati</taxon>
        <taxon>Bacteroidota</taxon>
        <taxon>Bacteroidia</taxon>
        <taxon>Bacteroidales</taxon>
        <taxon>Candidatus Cryptobacteroides</taxon>
    </lineage>
</organism>
<gene>
    <name evidence="1" type="ORF">IAB76_01465</name>
</gene>
<protein>
    <submittedName>
        <fullName evidence="1">Uncharacterized protein</fullName>
    </submittedName>
</protein>
<evidence type="ECO:0000313" key="2">
    <source>
        <dbReference type="Proteomes" id="UP000823769"/>
    </source>
</evidence>
<reference evidence="1" key="1">
    <citation type="submission" date="2020-10" db="EMBL/GenBank/DDBJ databases">
        <authorList>
            <person name="Gilroy R."/>
        </authorList>
    </citation>
    <scope>NUCLEOTIDE SEQUENCE</scope>
    <source>
        <strain evidence="1">B3-1481</strain>
    </source>
</reference>
<evidence type="ECO:0000313" key="1">
    <source>
        <dbReference type="EMBL" id="MBO8479770.1"/>
    </source>
</evidence>
<reference evidence="1" key="2">
    <citation type="journal article" date="2021" name="PeerJ">
        <title>Extensive microbial diversity within the chicken gut microbiome revealed by metagenomics and culture.</title>
        <authorList>
            <person name="Gilroy R."/>
            <person name="Ravi A."/>
            <person name="Getino M."/>
            <person name="Pursley I."/>
            <person name="Horton D.L."/>
            <person name="Alikhan N.F."/>
            <person name="Baker D."/>
            <person name="Gharbi K."/>
            <person name="Hall N."/>
            <person name="Watson M."/>
            <person name="Adriaenssens E.M."/>
            <person name="Foster-Nyarko E."/>
            <person name="Jarju S."/>
            <person name="Secka A."/>
            <person name="Antonio M."/>
            <person name="Oren A."/>
            <person name="Chaudhuri R.R."/>
            <person name="La Ragione R."/>
            <person name="Hildebrand F."/>
            <person name="Pallen M.J."/>
        </authorList>
    </citation>
    <scope>NUCLEOTIDE SEQUENCE</scope>
    <source>
        <strain evidence="1">B3-1481</strain>
    </source>
</reference>